<keyword evidence="5" id="KW-1185">Reference proteome</keyword>
<feature type="signal peptide" evidence="3">
    <location>
        <begin position="1"/>
        <end position="20"/>
    </location>
</feature>
<accession>A0A835XTQ7</accession>
<evidence type="ECO:0000256" key="2">
    <source>
        <dbReference type="SAM" id="Phobius"/>
    </source>
</evidence>
<gene>
    <name evidence="4" type="ORF">HYH03_012640</name>
</gene>
<feature type="compositionally biased region" description="Gly residues" evidence="1">
    <location>
        <begin position="840"/>
        <end position="852"/>
    </location>
</feature>
<dbReference type="AlphaFoldDB" id="A0A835XTQ7"/>
<reference evidence="4" key="1">
    <citation type="journal article" date="2020" name="bioRxiv">
        <title>Comparative genomics of Chlamydomonas.</title>
        <authorList>
            <person name="Craig R.J."/>
            <person name="Hasan A.R."/>
            <person name="Ness R.W."/>
            <person name="Keightley P.D."/>
        </authorList>
    </citation>
    <scope>NUCLEOTIDE SEQUENCE</scope>
    <source>
        <strain evidence="4">CCAP 11/70</strain>
    </source>
</reference>
<sequence>MLRGWLVLAALALLGHLSGAQIGQQEPGDGVHATVPSPDATRMVNVDTLEELMRTVASEGAHLAQGTWELAYLPCALCPPYGVRPALARRGISASDVLVQYDAGNVVLAGTSPAVHVTLAGVAVTCLDPADVDVASLQSTSDFEADALEDDDASNAEGLTDPAADCAAAVVGSAQELQEVAAALLPTNSTSTRLTLLLSLAGHVSIDAASWSRLVVPGGCQLALYGSQAEETRIDFGGVEAAISVSSRGARLYLYDVTLLGLPYPASISRQEQLVAAFLHSVKQDWLRWGDEAPEAVDVTGLLLEPRTTCTRCALVVPDAEAACLRPQGSQALGSGAPEAVGVQLLADSGVLSVPRVRLVSSTIMPYTLYGTRAAAGAVSAAVAAVGAAWPLAGGGADGGNPPGPPPLGDLSMMTVADPVAQLASCSRTDGQTGIMMVPSARGALAFDRDTPASAALEAQRSAPSQQAAAEAAEAGSGAQREAVLLVSGSLASAQQAAAVVELPEGASCSLVAPPAAQTRRRVAWDAMEGSGSIHIPSTSRLTLEGLILHNMGPSAVEAPAATEAEPSSPDHPLANHSLALPLDVQLQQLKNVTLVVSQAEVDLLLHMLGLAGRLPGGYTSSRRQAMMASATRQLRSAAGSGRRRVLLAGLEDPAASPAAAAAVVASGDAGRWKDCAFSSLVWFAVQSTVSWFTDDTVHLSAMQHLGWSGSDVTITSALPSDAPSALGSSWQSPDDAPIVLDVMAGCPAATGAIPAEDEPVVQAEQPGPQAQSPAAAEASPAAAAAPGSVTNSPSPATNAPRDGSSNGSGSGDASAGGAAAPLGDGSDSSSTAAPLPPAGNGGGGGGGGGSSSNGSAAAFIGAIVGGVCAALLSSVLVAVFVMQQRRRRQLRLKPDIDAGLFMPGSERSGLDTEQPSVSIQLDPEEQVPSVSIQMDADGGMPQSISIPLDAVAGRPHRKRGSTPAGGIMWPTGQSGTPDDGEPSITIQLDTDEPAAGGRHGLHRWSLRVLRHAQHHAGSQQQPAQGTAEAEDDVESPRRSNPGHPAGRR</sequence>
<name>A0A835XTQ7_9CHLO</name>
<feature type="compositionally biased region" description="Low complexity" evidence="1">
    <location>
        <begin position="803"/>
        <end position="831"/>
    </location>
</feature>
<proteinExistence type="predicted"/>
<comment type="caution">
    <text evidence="4">The sequence shown here is derived from an EMBL/GenBank/DDBJ whole genome shotgun (WGS) entry which is preliminary data.</text>
</comment>
<keyword evidence="2" id="KW-1133">Transmembrane helix</keyword>
<evidence type="ECO:0000256" key="1">
    <source>
        <dbReference type="SAM" id="MobiDB-lite"/>
    </source>
</evidence>
<feature type="region of interest" description="Disordered" evidence="1">
    <location>
        <begin position="760"/>
        <end position="852"/>
    </location>
</feature>
<keyword evidence="2" id="KW-0472">Membrane</keyword>
<feature type="compositionally biased region" description="Basic residues" evidence="1">
    <location>
        <begin position="1000"/>
        <end position="1015"/>
    </location>
</feature>
<feature type="chain" id="PRO_5032584422" evidence="3">
    <location>
        <begin position="21"/>
        <end position="1049"/>
    </location>
</feature>
<dbReference type="Proteomes" id="UP000612055">
    <property type="component" value="Unassembled WGS sequence"/>
</dbReference>
<feature type="transmembrane region" description="Helical" evidence="2">
    <location>
        <begin position="860"/>
        <end position="883"/>
    </location>
</feature>
<feature type="compositionally biased region" description="Low complexity" evidence="1">
    <location>
        <begin position="763"/>
        <end position="788"/>
    </location>
</feature>
<dbReference type="EMBL" id="JAEHOE010000079">
    <property type="protein sequence ID" value="KAG2488843.1"/>
    <property type="molecule type" value="Genomic_DNA"/>
</dbReference>
<keyword evidence="3" id="KW-0732">Signal</keyword>
<evidence type="ECO:0000313" key="4">
    <source>
        <dbReference type="EMBL" id="KAG2488843.1"/>
    </source>
</evidence>
<keyword evidence="2" id="KW-0812">Transmembrane</keyword>
<feature type="compositionally biased region" description="Polar residues" evidence="1">
    <location>
        <begin position="789"/>
        <end position="798"/>
    </location>
</feature>
<evidence type="ECO:0000313" key="5">
    <source>
        <dbReference type="Proteomes" id="UP000612055"/>
    </source>
</evidence>
<feature type="region of interest" description="Disordered" evidence="1">
    <location>
        <begin position="953"/>
        <end position="1049"/>
    </location>
</feature>
<protein>
    <submittedName>
        <fullName evidence="4">Uncharacterized protein</fullName>
    </submittedName>
</protein>
<evidence type="ECO:0000256" key="3">
    <source>
        <dbReference type="SAM" id="SignalP"/>
    </source>
</evidence>
<organism evidence="4 5">
    <name type="scientific">Edaphochlamys debaryana</name>
    <dbReference type="NCBI Taxonomy" id="47281"/>
    <lineage>
        <taxon>Eukaryota</taxon>
        <taxon>Viridiplantae</taxon>
        <taxon>Chlorophyta</taxon>
        <taxon>core chlorophytes</taxon>
        <taxon>Chlorophyceae</taxon>
        <taxon>CS clade</taxon>
        <taxon>Chlamydomonadales</taxon>
        <taxon>Chlamydomonadales incertae sedis</taxon>
        <taxon>Edaphochlamys</taxon>
    </lineage>
</organism>